<dbReference type="Pfam" id="PF11716">
    <property type="entry name" value="MDMPI_N"/>
    <property type="match status" value="1"/>
</dbReference>
<dbReference type="SUPFAM" id="SSF109854">
    <property type="entry name" value="DinB/YfiT-like putative metalloenzymes"/>
    <property type="match status" value="1"/>
</dbReference>
<evidence type="ECO:0000259" key="1">
    <source>
        <dbReference type="Pfam" id="PF07398"/>
    </source>
</evidence>
<dbReference type="InterPro" id="IPR024344">
    <property type="entry name" value="MDMPI_metal-binding"/>
</dbReference>
<dbReference type="Proteomes" id="UP001612741">
    <property type="component" value="Unassembled WGS sequence"/>
</dbReference>
<dbReference type="InterPro" id="IPR010872">
    <property type="entry name" value="MDMPI_C-term_domain"/>
</dbReference>
<dbReference type="PANTHER" id="PTHR40758:SF1">
    <property type="entry name" value="CONSERVED PROTEIN"/>
    <property type="match status" value="1"/>
</dbReference>
<dbReference type="PANTHER" id="PTHR40758">
    <property type="entry name" value="CONSERVED PROTEIN"/>
    <property type="match status" value="1"/>
</dbReference>
<dbReference type="Gene3D" id="1.20.120.450">
    <property type="entry name" value="dinb family like domain"/>
    <property type="match status" value="1"/>
</dbReference>
<comment type="caution">
    <text evidence="3">The sequence shown here is derived from an EMBL/GenBank/DDBJ whole genome shotgun (WGS) entry which is preliminary data.</text>
</comment>
<keyword evidence="4" id="KW-1185">Reference proteome</keyword>
<organism evidence="3 4">
    <name type="scientific">Nonomuraea typhae</name>
    <dbReference type="NCBI Taxonomy" id="2603600"/>
    <lineage>
        <taxon>Bacteria</taxon>
        <taxon>Bacillati</taxon>
        <taxon>Actinomycetota</taxon>
        <taxon>Actinomycetes</taxon>
        <taxon>Streptosporangiales</taxon>
        <taxon>Streptosporangiaceae</taxon>
        <taxon>Nonomuraea</taxon>
    </lineage>
</organism>
<evidence type="ECO:0000313" key="4">
    <source>
        <dbReference type="Proteomes" id="UP001612741"/>
    </source>
</evidence>
<dbReference type="InterPro" id="IPR017517">
    <property type="entry name" value="Maleyloyr_isom"/>
</dbReference>
<dbReference type="InterPro" id="IPR036527">
    <property type="entry name" value="SCP2_sterol-bd_dom_sf"/>
</dbReference>
<evidence type="ECO:0000313" key="3">
    <source>
        <dbReference type="EMBL" id="MFI6501868.1"/>
    </source>
</evidence>
<protein>
    <submittedName>
        <fullName evidence="3">Maleylpyruvate isomerase family mycothiol-dependent enzyme</fullName>
    </submittedName>
</protein>
<accession>A0ABW7Z1A1</accession>
<feature type="domain" description="Mycothiol-dependent maleylpyruvate isomerase metal-binding" evidence="2">
    <location>
        <begin position="9"/>
        <end position="146"/>
    </location>
</feature>
<dbReference type="GO" id="GO:0016853">
    <property type="term" value="F:isomerase activity"/>
    <property type="evidence" value="ECO:0007669"/>
    <property type="project" value="UniProtKB-KW"/>
</dbReference>
<dbReference type="Pfam" id="PF07398">
    <property type="entry name" value="MDMPI_C"/>
    <property type="match status" value="1"/>
</dbReference>
<dbReference type="NCBIfam" id="TIGR03083">
    <property type="entry name" value="maleylpyruvate isomerase family mycothiol-dependent enzyme"/>
    <property type="match status" value="1"/>
</dbReference>
<sequence length="260" mass="28599">MDYVTHFHREVQSFEAAARRVAGEEAPDVPSCAGWTMSDLVLHLAGVHRVVTAVIEERRSGPVNPAELVAQLPSDTAGWPNPETAPSRGPLPPGLVDWFAEGAAVLEGVFATTDPALEVWTWSAERTAGFWSRMQVIEAAVHRWDAENALGEPQDMDADLAADAIRQTFEVMVPARRAFKPARPTAGETYRFVRTDGDGEWAVRFADEQVRLGDFPADVTVSGTASELMLFLWERIPADRLTVSGDTQVLDRYFELAPPI</sequence>
<dbReference type="SUPFAM" id="SSF55718">
    <property type="entry name" value="SCP-like"/>
    <property type="match status" value="1"/>
</dbReference>
<evidence type="ECO:0000259" key="2">
    <source>
        <dbReference type="Pfam" id="PF11716"/>
    </source>
</evidence>
<dbReference type="InterPro" id="IPR034660">
    <property type="entry name" value="DinB/YfiT-like"/>
</dbReference>
<dbReference type="EMBL" id="JBITGY010000009">
    <property type="protein sequence ID" value="MFI6501868.1"/>
    <property type="molecule type" value="Genomic_DNA"/>
</dbReference>
<proteinExistence type="predicted"/>
<reference evidence="3 4" key="1">
    <citation type="submission" date="2024-10" db="EMBL/GenBank/DDBJ databases">
        <title>The Natural Products Discovery Center: Release of the First 8490 Sequenced Strains for Exploring Actinobacteria Biosynthetic Diversity.</title>
        <authorList>
            <person name="Kalkreuter E."/>
            <person name="Kautsar S.A."/>
            <person name="Yang D."/>
            <person name="Bader C.D."/>
            <person name="Teijaro C.N."/>
            <person name="Fluegel L."/>
            <person name="Davis C.M."/>
            <person name="Simpson J.R."/>
            <person name="Lauterbach L."/>
            <person name="Steele A.D."/>
            <person name="Gui C."/>
            <person name="Meng S."/>
            <person name="Li G."/>
            <person name="Viehrig K."/>
            <person name="Ye F."/>
            <person name="Su P."/>
            <person name="Kiefer A.F."/>
            <person name="Nichols A."/>
            <person name="Cepeda A.J."/>
            <person name="Yan W."/>
            <person name="Fan B."/>
            <person name="Jiang Y."/>
            <person name="Adhikari A."/>
            <person name="Zheng C.-J."/>
            <person name="Schuster L."/>
            <person name="Cowan T.M."/>
            <person name="Smanski M.J."/>
            <person name="Chevrette M.G."/>
            <person name="De Carvalho L.P.S."/>
            <person name="Shen B."/>
        </authorList>
    </citation>
    <scope>NUCLEOTIDE SEQUENCE [LARGE SCALE GENOMIC DNA]</scope>
    <source>
        <strain evidence="3 4">NPDC050545</strain>
    </source>
</reference>
<name>A0ABW7Z1A1_9ACTN</name>
<gene>
    <name evidence="3" type="ORF">ACIBG2_31115</name>
</gene>
<dbReference type="RefSeq" id="WP_397086747.1">
    <property type="nucleotide sequence ID" value="NZ_JBITGY010000009.1"/>
</dbReference>
<keyword evidence="3" id="KW-0413">Isomerase</keyword>
<feature type="domain" description="MDMPI C-terminal" evidence="1">
    <location>
        <begin position="159"/>
        <end position="252"/>
    </location>
</feature>